<dbReference type="HOGENOM" id="CLU_061385_1_0_0"/>
<dbReference type="Proteomes" id="UP000030700">
    <property type="component" value="Unassembled WGS sequence"/>
</dbReference>
<name>A0A0S6VZB7_9BACT</name>
<dbReference type="InterPro" id="IPR037482">
    <property type="entry name" value="ST1585_MBL-fold"/>
</dbReference>
<gene>
    <name evidence="2" type="ORF">U14_02128</name>
</gene>
<evidence type="ECO:0000313" key="3">
    <source>
        <dbReference type="Proteomes" id="UP000030700"/>
    </source>
</evidence>
<dbReference type="EMBL" id="DF820456">
    <property type="protein sequence ID" value="GAK50886.1"/>
    <property type="molecule type" value="Genomic_DNA"/>
</dbReference>
<dbReference type="CDD" id="cd07726">
    <property type="entry name" value="ST1585-like_MBL-fold"/>
    <property type="match status" value="1"/>
</dbReference>
<dbReference type="PANTHER" id="PTHR42951:SF22">
    <property type="entry name" value="METALLO BETA-LACTAMASE SUPERFAMILY LIPOPROTEIN"/>
    <property type="match status" value="1"/>
</dbReference>
<accession>A0A0S6VZB7</accession>
<dbReference type="SMART" id="SM00849">
    <property type="entry name" value="Lactamase_B"/>
    <property type="match status" value="1"/>
</dbReference>
<reference evidence="2 3" key="1">
    <citation type="journal article" date="2015" name="PeerJ">
        <title>First genomic representation of candidate bacterial phylum KSB3 points to enhanced environmental sensing as a trigger of wastewater bulking.</title>
        <authorList>
            <person name="Sekiguchi Y."/>
            <person name="Ohashi A."/>
            <person name="Parks D.H."/>
            <person name="Yamauchi T."/>
            <person name="Tyson G.W."/>
            <person name="Hugenholtz P."/>
        </authorList>
    </citation>
    <scope>NUCLEOTIDE SEQUENCE [LARGE SCALE GENOMIC DNA]</scope>
</reference>
<dbReference type="AlphaFoldDB" id="A0A0S6VZB7"/>
<dbReference type="InterPro" id="IPR050855">
    <property type="entry name" value="NDM-1-like"/>
</dbReference>
<dbReference type="PANTHER" id="PTHR42951">
    <property type="entry name" value="METALLO-BETA-LACTAMASE DOMAIN-CONTAINING"/>
    <property type="match status" value="1"/>
</dbReference>
<proteinExistence type="predicted"/>
<keyword evidence="3" id="KW-1185">Reference proteome</keyword>
<sequence length="322" mass="36371">MLYQRISNQIIIIDTGLLRAGFDASYLIVEGEQVAFVDTGVSYSAPRLLEALKFAQIAPEQVRYVILTHIHLDHAGGAGTLLRALPNAQVVVHPRGARHLSAPERLINGSIEVYGEARFRQFFGEIVPIPKERLLAAADRMALDLNGRTLVCLDTPGHAFHHICIWDERSRGMFTGDTFGLSYREFDTANGALIFPTSTPVHFDPDAMRSSIDLLMAHRPERMYLTHFGCVSDVARLATELHRGVDAYVKLAQDANCDREHRTERLQERLRAYLKAQIKKHDSLLTDEAIWTILEPDVFLNVQGLEIWLERENTYRDKGKNG</sequence>
<dbReference type="InterPro" id="IPR001279">
    <property type="entry name" value="Metallo-B-lactamas"/>
</dbReference>
<dbReference type="STRING" id="1499966.U14_02128"/>
<dbReference type="SUPFAM" id="SSF56281">
    <property type="entry name" value="Metallo-hydrolase/oxidoreductase"/>
    <property type="match status" value="1"/>
</dbReference>
<dbReference type="Pfam" id="PF00753">
    <property type="entry name" value="Lactamase_B"/>
    <property type="match status" value="1"/>
</dbReference>
<evidence type="ECO:0000313" key="2">
    <source>
        <dbReference type="EMBL" id="GAK50886.1"/>
    </source>
</evidence>
<dbReference type="Gene3D" id="3.60.15.10">
    <property type="entry name" value="Ribonuclease Z/Hydroxyacylglutathione hydrolase-like"/>
    <property type="match status" value="1"/>
</dbReference>
<dbReference type="InterPro" id="IPR036866">
    <property type="entry name" value="RibonucZ/Hydroxyglut_hydro"/>
</dbReference>
<feature type="domain" description="Metallo-beta-lactamase" evidence="1">
    <location>
        <begin position="22"/>
        <end position="227"/>
    </location>
</feature>
<organism evidence="2 3">
    <name type="scientific">Candidatus Moduliflexus flocculans</name>
    <dbReference type="NCBI Taxonomy" id="1499966"/>
    <lineage>
        <taxon>Bacteria</taxon>
        <taxon>Candidatus Moduliflexota</taxon>
        <taxon>Candidatus Moduliflexia</taxon>
        <taxon>Candidatus Moduliflexales</taxon>
        <taxon>Candidatus Moduliflexaceae</taxon>
    </lineage>
</organism>
<protein>
    <submittedName>
        <fullName evidence="2">Beta-lactamase domain protein</fullName>
    </submittedName>
</protein>
<evidence type="ECO:0000259" key="1">
    <source>
        <dbReference type="SMART" id="SM00849"/>
    </source>
</evidence>